<keyword evidence="2" id="KW-0813">Transport</keyword>
<feature type="transmembrane region" description="Helical" evidence="9">
    <location>
        <begin position="97"/>
        <end position="117"/>
    </location>
</feature>
<keyword evidence="12" id="KW-1185">Reference proteome</keyword>
<keyword evidence="7 9" id="KW-0472">Membrane</keyword>
<dbReference type="InterPro" id="IPR050524">
    <property type="entry name" value="APC_YAT"/>
</dbReference>
<feature type="transmembrane region" description="Helical" evidence="9">
    <location>
        <begin position="173"/>
        <end position="197"/>
    </location>
</feature>
<feature type="transmembrane region" description="Helical" evidence="9">
    <location>
        <begin position="236"/>
        <end position="258"/>
    </location>
</feature>
<dbReference type="InterPro" id="IPR004840">
    <property type="entry name" value="Amino_acid_permease_CS"/>
</dbReference>
<feature type="region of interest" description="Disordered" evidence="8">
    <location>
        <begin position="65"/>
        <end position="84"/>
    </location>
</feature>
<feature type="transmembrane region" description="Helical" evidence="9">
    <location>
        <begin position="371"/>
        <end position="391"/>
    </location>
</feature>
<sequence length="598" mass="64629">MGAWQNFVDGFKPADPSTAGLPAVSGSGIDKKPVAPGTLDSSGHKTTPPGYDEKEFGTTTAAHAHAEESGSSSLEGSEEDENNDGLKRRLHSRHMQMIAFGGSIGTGLFVGSGGSLYNGGPGFLLIDFLLIGIMLFFVVMALGELATVLPVSGSFASYSTRFIDPAWGFAMGWNYWLQWFVVLPFELTVATIVIQYWDVDQKISPGIWITIFLVAILFINLFGVKGYGEFESAASMIKIIATIGFIIVAVVINCGGAPSGQYLGAGTWHNPGAFKNGFKGFCYVFANAAFAFGGTELIGLAAAETANPRKEVPRASKQIFWRIMIFYIISLFLIGLIVPSDNDNLLGSTNASSSPFVIAMNIGGIKVLPDIFNAVILISVLSVGNSAVYGASRTLAAMARFGQAPSFFGYIDREGRPIPAVLLSLVFGCFAYIQYASSATTIFYWLLSLSALSSIFTWGSVCLAHIRFRQAWKQQGYSLEEIPWRSPTGAWGSVIGLGFNILVLIFQFYVSAFPIPPADGTVPTSSERAVAFFQNYLAFPIVIAFYLFAKAVWRPKVVRISDIDLVTGRKHVPLELLREERAAERAQPLGKKILGAIC</sequence>
<dbReference type="Proteomes" id="UP001176521">
    <property type="component" value="Unassembled WGS sequence"/>
</dbReference>
<dbReference type="GO" id="GO:0015171">
    <property type="term" value="F:amino acid transmembrane transporter activity"/>
    <property type="evidence" value="ECO:0007669"/>
    <property type="project" value="TreeGrafter"/>
</dbReference>
<evidence type="ECO:0000256" key="6">
    <source>
        <dbReference type="ARBA" id="ARBA00022989"/>
    </source>
</evidence>
<feature type="domain" description="Amino acid permease/ SLC12A" evidence="10">
    <location>
        <begin position="94"/>
        <end position="556"/>
    </location>
</feature>
<evidence type="ECO:0000313" key="11">
    <source>
        <dbReference type="EMBL" id="KAK0528204.1"/>
    </source>
</evidence>
<dbReference type="EMBL" id="JAPDMQ010000281">
    <property type="protein sequence ID" value="KAK0528204.1"/>
    <property type="molecule type" value="Genomic_DNA"/>
</dbReference>
<comment type="subcellular location">
    <subcellularLocation>
        <location evidence="1">Cell membrane</location>
        <topology evidence="1">Multi-pass membrane protein</topology>
    </subcellularLocation>
</comment>
<keyword evidence="6 9" id="KW-1133">Transmembrane helix</keyword>
<comment type="caution">
    <text evidence="11">The sequence shown here is derived from an EMBL/GenBank/DDBJ whole genome shotgun (WGS) entry which is preliminary data.</text>
</comment>
<dbReference type="PANTHER" id="PTHR43341">
    <property type="entry name" value="AMINO ACID PERMEASE"/>
    <property type="match status" value="1"/>
</dbReference>
<feature type="transmembrane region" description="Helical" evidence="9">
    <location>
        <begin position="203"/>
        <end position="224"/>
    </location>
</feature>
<name>A0AAN6G9B0_9BASI</name>
<feature type="transmembrane region" description="Helical" evidence="9">
    <location>
        <begin position="530"/>
        <end position="549"/>
    </location>
</feature>
<dbReference type="Pfam" id="PF00324">
    <property type="entry name" value="AA_permease"/>
    <property type="match status" value="1"/>
</dbReference>
<feature type="transmembrane region" description="Helical" evidence="9">
    <location>
        <begin position="418"/>
        <end position="436"/>
    </location>
</feature>
<evidence type="ECO:0000256" key="9">
    <source>
        <dbReference type="SAM" id="Phobius"/>
    </source>
</evidence>
<accession>A0AAN6G9B0</accession>
<feature type="transmembrane region" description="Helical" evidence="9">
    <location>
        <begin position="442"/>
        <end position="468"/>
    </location>
</feature>
<evidence type="ECO:0000256" key="3">
    <source>
        <dbReference type="ARBA" id="ARBA00022475"/>
    </source>
</evidence>
<dbReference type="Gene3D" id="1.20.1740.10">
    <property type="entry name" value="Amino acid/polyamine transporter I"/>
    <property type="match status" value="1"/>
</dbReference>
<dbReference type="GO" id="GO:0005886">
    <property type="term" value="C:plasma membrane"/>
    <property type="evidence" value="ECO:0007669"/>
    <property type="project" value="UniProtKB-SubCell"/>
</dbReference>
<evidence type="ECO:0000256" key="5">
    <source>
        <dbReference type="ARBA" id="ARBA00022970"/>
    </source>
</evidence>
<protein>
    <recommendedName>
        <fullName evidence="10">Amino acid permease/ SLC12A domain-containing protein</fullName>
    </recommendedName>
</protein>
<feature type="transmembrane region" description="Helical" evidence="9">
    <location>
        <begin position="123"/>
        <end position="152"/>
    </location>
</feature>
<evidence type="ECO:0000313" key="12">
    <source>
        <dbReference type="Proteomes" id="UP001176521"/>
    </source>
</evidence>
<evidence type="ECO:0000256" key="2">
    <source>
        <dbReference type="ARBA" id="ARBA00022448"/>
    </source>
</evidence>
<gene>
    <name evidence="11" type="ORF">OC842_004622</name>
</gene>
<keyword evidence="5" id="KW-0029">Amino-acid transport</keyword>
<evidence type="ECO:0000259" key="10">
    <source>
        <dbReference type="Pfam" id="PF00324"/>
    </source>
</evidence>
<feature type="transmembrane region" description="Helical" evidence="9">
    <location>
        <begin position="278"/>
        <end position="298"/>
    </location>
</feature>
<dbReference type="PANTHER" id="PTHR43341:SF1">
    <property type="entry name" value="GENERAL AMINO-ACID PERMEASE GAP1"/>
    <property type="match status" value="1"/>
</dbReference>
<feature type="transmembrane region" description="Helical" evidence="9">
    <location>
        <begin position="489"/>
        <end position="510"/>
    </location>
</feature>
<evidence type="ECO:0000256" key="1">
    <source>
        <dbReference type="ARBA" id="ARBA00004651"/>
    </source>
</evidence>
<keyword evidence="3" id="KW-1003">Cell membrane</keyword>
<feature type="region of interest" description="Disordered" evidence="8">
    <location>
        <begin position="1"/>
        <end position="55"/>
    </location>
</feature>
<dbReference type="AlphaFoldDB" id="A0AAN6G9B0"/>
<dbReference type="PROSITE" id="PS00218">
    <property type="entry name" value="AMINO_ACID_PERMEASE_1"/>
    <property type="match status" value="1"/>
</dbReference>
<reference evidence="11" key="1">
    <citation type="journal article" date="2023" name="PhytoFront">
        <title>Draft Genome Resources of Seven Strains of Tilletia horrida, Causal Agent of Kernel Smut of Rice.</title>
        <authorList>
            <person name="Khanal S."/>
            <person name="Antony Babu S."/>
            <person name="Zhou X.G."/>
        </authorList>
    </citation>
    <scope>NUCLEOTIDE SEQUENCE</scope>
    <source>
        <strain evidence="11">TX3</strain>
    </source>
</reference>
<dbReference type="NCBIfam" id="TIGR00913">
    <property type="entry name" value="2A0310"/>
    <property type="match status" value="1"/>
</dbReference>
<evidence type="ECO:0000256" key="4">
    <source>
        <dbReference type="ARBA" id="ARBA00022692"/>
    </source>
</evidence>
<keyword evidence="4 9" id="KW-0812">Transmembrane</keyword>
<evidence type="ECO:0000256" key="7">
    <source>
        <dbReference type="ARBA" id="ARBA00023136"/>
    </source>
</evidence>
<proteinExistence type="predicted"/>
<dbReference type="InterPro" id="IPR004841">
    <property type="entry name" value="AA-permease/SLC12A_dom"/>
</dbReference>
<dbReference type="PIRSF" id="PIRSF006060">
    <property type="entry name" value="AA_transporter"/>
    <property type="match status" value="1"/>
</dbReference>
<dbReference type="InterPro" id="IPR004762">
    <property type="entry name" value="Amino_acid_permease_fungi"/>
</dbReference>
<dbReference type="FunFam" id="1.20.1740.10:FF:000017">
    <property type="entry name" value="Amino acid permease"/>
    <property type="match status" value="1"/>
</dbReference>
<feature type="transmembrane region" description="Helical" evidence="9">
    <location>
        <begin position="319"/>
        <end position="338"/>
    </location>
</feature>
<organism evidence="11 12">
    <name type="scientific">Tilletia horrida</name>
    <dbReference type="NCBI Taxonomy" id="155126"/>
    <lineage>
        <taxon>Eukaryota</taxon>
        <taxon>Fungi</taxon>
        <taxon>Dikarya</taxon>
        <taxon>Basidiomycota</taxon>
        <taxon>Ustilaginomycotina</taxon>
        <taxon>Exobasidiomycetes</taxon>
        <taxon>Tilletiales</taxon>
        <taxon>Tilletiaceae</taxon>
        <taxon>Tilletia</taxon>
    </lineage>
</organism>
<evidence type="ECO:0000256" key="8">
    <source>
        <dbReference type="SAM" id="MobiDB-lite"/>
    </source>
</evidence>